<gene>
    <name evidence="1" type="ORF">H4W34_005708</name>
</gene>
<evidence type="ECO:0000313" key="1">
    <source>
        <dbReference type="EMBL" id="MBE1535875.1"/>
    </source>
</evidence>
<sequence>MHEEFVITRLCRLGRVLGLARGPRPGGTPAVLVIPRGGRLHAPRLVLFGGPDAPAPHVPGSPAPADAHTVAHLDGLGGAARRESADVLVGRAPRPPFGAARLRRVLERHPGCGVAVAAGRDGPTAALRGGETVRAHGTAAPWPCAEGPVGAGPFGSLLFAWTAAGLTVGDLAGAVVIAGTLGARDLGRSGALHVSGRIAVVPVGGALRRRAAS</sequence>
<organism evidence="1 2">
    <name type="scientific">Actinomadura algeriensis</name>
    <dbReference type="NCBI Taxonomy" id="1679523"/>
    <lineage>
        <taxon>Bacteria</taxon>
        <taxon>Bacillati</taxon>
        <taxon>Actinomycetota</taxon>
        <taxon>Actinomycetes</taxon>
        <taxon>Streptosporangiales</taxon>
        <taxon>Thermomonosporaceae</taxon>
        <taxon>Actinomadura</taxon>
    </lineage>
</organism>
<proteinExistence type="predicted"/>
<evidence type="ECO:0000313" key="2">
    <source>
        <dbReference type="Proteomes" id="UP000627838"/>
    </source>
</evidence>
<dbReference type="EMBL" id="JADBDZ010000001">
    <property type="protein sequence ID" value="MBE1535875.1"/>
    <property type="molecule type" value="Genomic_DNA"/>
</dbReference>
<accession>A0ABR9K0I7</accession>
<keyword evidence="2" id="KW-1185">Reference proteome</keyword>
<protein>
    <submittedName>
        <fullName evidence="1">Uncharacterized protein</fullName>
    </submittedName>
</protein>
<dbReference type="Proteomes" id="UP000627838">
    <property type="component" value="Unassembled WGS sequence"/>
</dbReference>
<dbReference type="RefSeq" id="WP_192761998.1">
    <property type="nucleotide sequence ID" value="NZ_JADBDZ010000001.1"/>
</dbReference>
<name>A0ABR9K0I7_9ACTN</name>
<comment type="caution">
    <text evidence="1">The sequence shown here is derived from an EMBL/GenBank/DDBJ whole genome shotgun (WGS) entry which is preliminary data.</text>
</comment>
<reference evidence="1 2" key="1">
    <citation type="submission" date="2020-10" db="EMBL/GenBank/DDBJ databases">
        <title>Sequencing the genomes of 1000 actinobacteria strains.</title>
        <authorList>
            <person name="Klenk H.-P."/>
        </authorList>
    </citation>
    <scope>NUCLEOTIDE SEQUENCE [LARGE SCALE GENOMIC DNA]</scope>
    <source>
        <strain evidence="1 2">DSM 46744</strain>
    </source>
</reference>